<protein>
    <recommendedName>
        <fullName evidence="6">PhnB protein</fullName>
    </recommendedName>
</protein>
<dbReference type="EMBL" id="BAAAFI010000033">
    <property type="protein sequence ID" value="GAA0879789.1"/>
    <property type="molecule type" value="Genomic_DNA"/>
</dbReference>
<dbReference type="Gene3D" id="3.30.530.20">
    <property type="match status" value="1"/>
</dbReference>
<evidence type="ECO:0008006" key="6">
    <source>
        <dbReference type="Google" id="ProtNLM"/>
    </source>
</evidence>
<dbReference type="InterPro" id="IPR013538">
    <property type="entry name" value="ASHA1/2-like_C"/>
</dbReference>
<dbReference type="SUPFAM" id="SSF55961">
    <property type="entry name" value="Bet v1-like"/>
    <property type="match status" value="1"/>
</dbReference>
<evidence type="ECO:0000313" key="5">
    <source>
        <dbReference type="Proteomes" id="UP001500469"/>
    </source>
</evidence>
<keyword evidence="5" id="KW-1185">Reference proteome</keyword>
<dbReference type="SUPFAM" id="SSF54593">
    <property type="entry name" value="Glyoxalase/Bleomycin resistance protein/Dihydroxybiphenyl dioxygenase"/>
    <property type="match status" value="1"/>
</dbReference>
<dbReference type="InterPro" id="IPR029068">
    <property type="entry name" value="Glyas_Bleomycin-R_OHBP_Dase"/>
</dbReference>
<dbReference type="InterPro" id="IPR023393">
    <property type="entry name" value="START-like_dom_sf"/>
</dbReference>
<evidence type="ECO:0000313" key="4">
    <source>
        <dbReference type="EMBL" id="GAA0879789.1"/>
    </source>
</evidence>
<dbReference type="PANTHER" id="PTHR33990">
    <property type="entry name" value="PROTEIN YJDN-RELATED"/>
    <property type="match status" value="1"/>
</dbReference>
<comment type="caution">
    <text evidence="4">The sequence shown here is derived from an EMBL/GenBank/DDBJ whole genome shotgun (WGS) entry which is preliminary data.</text>
</comment>
<gene>
    <name evidence="4" type="ORF">GCM10009119_27580</name>
</gene>
<feature type="domain" description="Activator of Hsp90 ATPase homologue 1/2-like C-terminal" evidence="3">
    <location>
        <begin position="26"/>
        <end position="163"/>
    </location>
</feature>
<dbReference type="Gene3D" id="3.10.180.10">
    <property type="entry name" value="2,3-Dihydroxybiphenyl 1,2-Dioxygenase, domain 1"/>
    <property type="match status" value="1"/>
</dbReference>
<dbReference type="Pfam" id="PF06983">
    <property type="entry name" value="3-dmu-9_3-mt"/>
    <property type="match status" value="1"/>
</dbReference>
<name>A0ABP3YH14_9BACT</name>
<dbReference type="CDD" id="cd06588">
    <property type="entry name" value="PhnB_like"/>
    <property type="match status" value="1"/>
</dbReference>
<dbReference type="Proteomes" id="UP001500469">
    <property type="component" value="Unassembled WGS sequence"/>
</dbReference>
<evidence type="ECO:0000256" key="1">
    <source>
        <dbReference type="ARBA" id="ARBA00006817"/>
    </source>
</evidence>
<sequence>MKKTILFDFVVDKENQKITVKRSFAAPLDLVWAAWTEAEILDLWWAPKPWKTETKSLDFREGGRWHYAMLGPEGERDWCFFDFKKIEPQRYFSGQDAFCDENAVADDSKPIVKWFNQFTETEGESTLVDIELTFEDLAGLETIIQMGFKEGFTMGLENLDEYIQAQFYLRKQKKPDNNTRVCTYLNFPGNAEEAFTFYKSVFQTEFVGGIQRFDQVPSEAGQPPLADHVKKMVLHVELPILANHILMATDAPKEMGFEVNVGNNMHIQLEPESREETERIFHTLSAGGKISMPLQDMFWGAYFASFTDRFGINWMLNCQPK</sequence>
<dbReference type="InterPro" id="IPR028973">
    <property type="entry name" value="PhnB-like"/>
</dbReference>
<comment type="similarity">
    <text evidence="1">Belongs to the AHA1 family.</text>
</comment>
<accession>A0ABP3YH14</accession>
<dbReference type="RefSeq" id="WP_343852561.1">
    <property type="nucleotide sequence ID" value="NZ_BAAAFI010000033.1"/>
</dbReference>
<organism evidence="4 5">
    <name type="scientific">Algoriphagus jejuensis</name>
    <dbReference type="NCBI Taxonomy" id="419934"/>
    <lineage>
        <taxon>Bacteria</taxon>
        <taxon>Pseudomonadati</taxon>
        <taxon>Bacteroidota</taxon>
        <taxon>Cytophagia</taxon>
        <taxon>Cytophagales</taxon>
        <taxon>Cyclobacteriaceae</taxon>
        <taxon>Algoriphagus</taxon>
    </lineage>
</organism>
<feature type="domain" description="PhnB-like" evidence="2">
    <location>
        <begin position="181"/>
        <end position="315"/>
    </location>
</feature>
<reference evidence="5" key="1">
    <citation type="journal article" date="2019" name="Int. J. Syst. Evol. Microbiol.">
        <title>The Global Catalogue of Microorganisms (GCM) 10K type strain sequencing project: providing services to taxonomists for standard genome sequencing and annotation.</title>
        <authorList>
            <consortium name="The Broad Institute Genomics Platform"/>
            <consortium name="The Broad Institute Genome Sequencing Center for Infectious Disease"/>
            <person name="Wu L."/>
            <person name="Ma J."/>
        </authorList>
    </citation>
    <scope>NUCLEOTIDE SEQUENCE [LARGE SCALE GENOMIC DNA]</scope>
    <source>
        <strain evidence="5">JCM 16112</strain>
    </source>
</reference>
<proteinExistence type="inferred from homology"/>
<dbReference type="Pfam" id="PF08327">
    <property type="entry name" value="AHSA1"/>
    <property type="match status" value="1"/>
</dbReference>
<evidence type="ECO:0000259" key="3">
    <source>
        <dbReference type="Pfam" id="PF08327"/>
    </source>
</evidence>
<evidence type="ECO:0000259" key="2">
    <source>
        <dbReference type="Pfam" id="PF06983"/>
    </source>
</evidence>
<dbReference type="PANTHER" id="PTHR33990:SF1">
    <property type="entry name" value="PROTEIN YJDN"/>
    <property type="match status" value="1"/>
</dbReference>
<dbReference type="CDD" id="cd07814">
    <property type="entry name" value="SRPBCC_CalC_Aha1-like"/>
    <property type="match status" value="1"/>
</dbReference>